<dbReference type="Pfam" id="PF01367">
    <property type="entry name" value="5_3_exonuc"/>
    <property type="match status" value="1"/>
</dbReference>
<dbReference type="Proteomes" id="UP000229641">
    <property type="component" value="Unassembled WGS sequence"/>
</dbReference>
<dbReference type="FunFam" id="1.10.150.20:FF:000002">
    <property type="entry name" value="DNA polymerase I"/>
    <property type="match status" value="1"/>
</dbReference>
<dbReference type="SUPFAM" id="SSF56672">
    <property type="entry name" value="DNA/RNA polymerases"/>
    <property type="match status" value="1"/>
</dbReference>
<keyword evidence="12 16" id="KW-0238">DNA-binding</keyword>
<feature type="domain" description="5'-3' exonuclease" evidence="17">
    <location>
        <begin position="4"/>
        <end position="260"/>
    </location>
</feature>
<dbReference type="CDD" id="cd09859">
    <property type="entry name" value="PIN_53EXO"/>
    <property type="match status" value="1"/>
</dbReference>
<dbReference type="InterPro" id="IPR002298">
    <property type="entry name" value="DNA_polymerase_A"/>
</dbReference>
<dbReference type="Gene3D" id="3.30.420.10">
    <property type="entry name" value="Ribonuclease H-like superfamily/Ribonuclease H"/>
    <property type="match status" value="1"/>
</dbReference>
<name>A0A2H0LYX6_9BACT</name>
<evidence type="ECO:0000256" key="8">
    <source>
        <dbReference type="ARBA" id="ARBA00022763"/>
    </source>
</evidence>
<sequence length="852" mass="97068">MPKPKLFLLDANSFCYRAFFAIKADLSTSYGQPTGAIFGFINILNKILKNNNPEYLSVCFDLGRDTFRRQKFADYKKTRPPMPDELISQIEIIKEVISAYNFHIFQKQGYEADDIIATIAKKAAGKFDVVIVSGDKDMLQLVDDNIKLCNPHNADTVVDKNAVKARFGVSPENIIDIVALTGDSIDNIPGVKGIGEKTAATLIKKYGNIDNLLSQIESIDPPRVRNMIIEQKEQLVLSRDLAVLDTAVPLDIDLAKLKVAAPDHEKLKRIFKKLEFRSMLKDLPASNDACDKAELIELEDKAEIKKFSDSLFADEAMVFLLDVEPQERRIQGVYFYNSGKVYFVKSGFLKYLSAVFSDKKIKKTGYNLKEAKILLSKEGIELCGIHFDTMLAAYLLNPASASYDLKDLISEYQDSATDKKISYPAAAISKLKDYFYDQLCQKKQEKLFFDVEMPLAEVLAEMEIYGIKIDLSVLSSLSKQIDKRISLLVEKIYKVSEKPFNINSPKQLRLVLFDMLKLPVLKKTKTGPSTDEEVLKKLTKSHFLPALILDYRQLVKLKSTYIDSLPKLVDKKDARLHSSFNQTGTQTGRLSSSNPNLQNIPIRTEDGRKIRLAFIPSGKDDYLLCCDYSQVELRILAHLSDDENLKRAFGENKDVHRFTASLIFTKPEQEITGLERDMAKRVNFGIIYGMTNFGLSRDLDISNEEAQKFIDEYFLRYPKVRRYIDQTIEEAKRNGFAATLLGRRRYLPQLNSSNMQLKAFAERQAINAPIQGTASDMIKLAMIKISREMKENNLYSKMVLQVHDELIFDVKNAELEKLCRLIKSNMENVLKLSVPLKVDMKKGKNWYNMEKF</sequence>
<evidence type="ECO:0000313" key="20">
    <source>
        <dbReference type="Proteomes" id="UP000229641"/>
    </source>
</evidence>
<dbReference type="Gene3D" id="1.20.1060.10">
    <property type="entry name" value="Taq DNA Polymerase, Chain T, domain 4"/>
    <property type="match status" value="1"/>
</dbReference>
<dbReference type="InterPro" id="IPR012337">
    <property type="entry name" value="RNaseH-like_sf"/>
</dbReference>
<evidence type="ECO:0000256" key="4">
    <source>
        <dbReference type="ARBA" id="ARBA00022679"/>
    </source>
</evidence>
<reference evidence="19 20" key="1">
    <citation type="submission" date="2017-09" db="EMBL/GenBank/DDBJ databases">
        <title>Depth-based differentiation of microbial function through sediment-hosted aquifers and enrichment of novel symbionts in the deep terrestrial subsurface.</title>
        <authorList>
            <person name="Probst A.J."/>
            <person name="Ladd B."/>
            <person name="Jarett J.K."/>
            <person name="Geller-Mcgrath D.E."/>
            <person name="Sieber C.M."/>
            <person name="Emerson J.B."/>
            <person name="Anantharaman K."/>
            <person name="Thomas B.C."/>
            <person name="Malmstrom R."/>
            <person name="Stieglmeier M."/>
            <person name="Klingl A."/>
            <person name="Woyke T."/>
            <person name="Ryan C.M."/>
            <person name="Banfield J.F."/>
        </authorList>
    </citation>
    <scope>NUCLEOTIDE SEQUENCE [LARGE SCALE GENOMIC DNA]</scope>
    <source>
        <strain evidence="19">CG11_big_fil_rev_8_21_14_0_20_42_13</strain>
    </source>
</reference>
<proteinExistence type="inferred from homology"/>
<dbReference type="EC" id="2.7.7.7" evidence="2 15"/>
<evidence type="ECO:0000256" key="7">
    <source>
        <dbReference type="ARBA" id="ARBA00022722"/>
    </source>
</evidence>
<dbReference type="CDD" id="cd08637">
    <property type="entry name" value="DNA_pol_A_pol_I_C"/>
    <property type="match status" value="1"/>
</dbReference>
<dbReference type="Gene3D" id="3.30.70.370">
    <property type="match status" value="1"/>
</dbReference>
<evidence type="ECO:0000313" key="19">
    <source>
        <dbReference type="EMBL" id="PIQ88864.1"/>
    </source>
</evidence>
<dbReference type="SMART" id="SM00482">
    <property type="entry name" value="POLAc"/>
    <property type="match status" value="1"/>
</dbReference>
<evidence type="ECO:0000256" key="1">
    <source>
        <dbReference type="ARBA" id="ARBA00007705"/>
    </source>
</evidence>
<dbReference type="InterPro" id="IPR029060">
    <property type="entry name" value="PIN-like_dom_sf"/>
</dbReference>
<dbReference type="GO" id="GO:0003887">
    <property type="term" value="F:DNA-directed DNA polymerase activity"/>
    <property type="evidence" value="ECO:0007669"/>
    <property type="project" value="UniProtKB-UniRule"/>
</dbReference>
<dbReference type="NCBIfam" id="NF004397">
    <property type="entry name" value="PRK05755.1"/>
    <property type="match status" value="1"/>
</dbReference>
<dbReference type="GO" id="GO:0006261">
    <property type="term" value="P:DNA-templated DNA replication"/>
    <property type="evidence" value="ECO:0007669"/>
    <property type="project" value="UniProtKB-UniRule"/>
</dbReference>
<dbReference type="SUPFAM" id="SSF47807">
    <property type="entry name" value="5' to 3' exonuclease, C-terminal subdomain"/>
    <property type="match status" value="1"/>
</dbReference>
<keyword evidence="8 16" id="KW-0227">DNA damage</keyword>
<dbReference type="InterPro" id="IPR054690">
    <property type="entry name" value="DNA_polI_exonuclease"/>
</dbReference>
<dbReference type="InterPro" id="IPR008918">
    <property type="entry name" value="HhH2"/>
</dbReference>
<dbReference type="InterPro" id="IPR002421">
    <property type="entry name" value="5-3_exonuclease"/>
</dbReference>
<dbReference type="GO" id="GO:0006302">
    <property type="term" value="P:double-strand break repair"/>
    <property type="evidence" value="ECO:0007669"/>
    <property type="project" value="TreeGrafter"/>
</dbReference>
<dbReference type="Pfam" id="PF00476">
    <property type="entry name" value="DNA_pol_A"/>
    <property type="match status" value="1"/>
</dbReference>
<dbReference type="SMART" id="SM00475">
    <property type="entry name" value="53EXOc"/>
    <property type="match status" value="1"/>
</dbReference>
<dbReference type="AlphaFoldDB" id="A0A2H0LYX6"/>
<dbReference type="FunFam" id="1.20.1060.10:FF:000001">
    <property type="entry name" value="DNA polymerase I"/>
    <property type="match status" value="1"/>
</dbReference>
<evidence type="ECO:0000256" key="12">
    <source>
        <dbReference type="ARBA" id="ARBA00023125"/>
    </source>
</evidence>
<dbReference type="FunFam" id="1.10.150.20:FF:000003">
    <property type="entry name" value="DNA polymerase I"/>
    <property type="match status" value="1"/>
</dbReference>
<gene>
    <name evidence="16" type="primary">polA</name>
    <name evidence="19" type="ORF">COV72_06195</name>
</gene>
<keyword evidence="10 16" id="KW-0269">Exonuclease</keyword>
<dbReference type="EMBL" id="PCWA01000084">
    <property type="protein sequence ID" value="PIQ88864.1"/>
    <property type="molecule type" value="Genomic_DNA"/>
</dbReference>
<dbReference type="GO" id="GO:0008409">
    <property type="term" value="F:5'-3' exonuclease activity"/>
    <property type="evidence" value="ECO:0007669"/>
    <property type="project" value="UniProtKB-UniRule"/>
</dbReference>
<dbReference type="InterPro" id="IPR018320">
    <property type="entry name" value="DNA_polymerase_1"/>
</dbReference>
<evidence type="ECO:0000259" key="17">
    <source>
        <dbReference type="SMART" id="SM00475"/>
    </source>
</evidence>
<evidence type="ECO:0000256" key="11">
    <source>
        <dbReference type="ARBA" id="ARBA00022932"/>
    </source>
</evidence>
<dbReference type="SUPFAM" id="SSF53098">
    <property type="entry name" value="Ribonuclease H-like"/>
    <property type="match status" value="1"/>
</dbReference>
<keyword evidence="13 16" id="KW-0234">DNA repair</keyword>
<evidence type="ECO:0000256" key="16">
    <source>
        <dbReference type="RuleBase" id="RU004460"/>
    </source>
</evidence>
<dbReference type="GO" id="GO:0003677">
    <property type="term" value="F:DNA binding"/>
    <property type="evidence" value="ECO:0007669"/>
    <property type="project" value="UniProtKB-UniRule"/>
</dbReference>
<evidence type="ECO:0000256" key="15">
    <source>
        <dbReference type="NCBIfam" id="TIGR00593"/>
    </source>
</evidence>
<keyword evidence="9 16" id="KW-0378">Hydrolase</keyword>
<evidence type="ECO:0000256" key="9">
    <source>
        <dbReference type="ARBA" id="ARBA00022801"/>
    </source>
</evidence>
<dbReference type="InterPro" id="IPR043502">
    <property type="entry name" value="DNA/RNA_pol_sf"/>
</dbReference>
<dbReference type="Gene3D" id="1.10.150.20">
    <property type="entry name" value="5' to 3' exonuclease, C-terminal subdomain"/>
    <property type="match status" value="2"/>
</dbReference>
<evidence type="ECO:0000256" key="6">
    <source>
        <dbReference type="ARBA" id="ARBA00022705"/>
    </source>
</evidence>
<protein>
    <recommendedName>
        <fullName evidence="3 15">DNA polymerase I</fullName>
        <ecNumber evidence="2 15">2.7.7.7</ecNumber>
    </recommendedName>
</protein>
<keyword evidence="5 16" id="KW-0548">Nucleotidyltransferase</keyword>
<dbReference type="Pfam" id="PF22619">
    <property type="entry name" value="DNA_polI_exo1"/>
    <property type="match status" value="1"/>
</dbReference>
<dbReference type="SUPFAM" id="SSF88723">
    <property type="entry name" value="PIN domain-like"/>
    <property type="match status" value="1"/>
</dbReference>
<dbReference type="InterPro" id="IPR020045">
    <property type="entry name" value="DNA_polI_H3TH"/>
</dbReference>
<dbReference type="Gene3D" id="3.40.50.1010">
    <property type="entry name" value="5'-nuclease"/>
    <property type="match status" value="1"/>
</dbReference>
<comment type="function">
    <text evidence="16">In addition to polymerase activity, this DNA polymerase exhibits 5'-3' exonuclease activity.</text>
</comment>
<evidence type="ECO:0000256" key="5">
    <source>
        <dbReference type="ARBA" id="ARBA00022695"/>
    </source>
</evidence>
<evidence type="ECO:0000256" key="10">
    <source>
        <dbReference type="ARBA" id="ARBA00022839"/>
    </source>
</evidence>
<organism evidence="19 20">
    <name type="scientific">Candidatus Ghiorseimicrobium undicola</name>
    <dbReference type="NCBI Taxonomy" id="1974746"/>
    <lineage>
        <taxon>Bacteria</taxon>
        <taxon>Pseudomonadati</taxon>
        <taxon>Candidatus Omnitrophota</taxon>
        <taxon>Candidatus Ghiorseimicrobium</taxon>
    </lineage>
</organism>
<comment type="caution">
    <text evidence="19">The sequence shown here is derived from an EMBL/GenBank/DDBJ whole genome shotgun (WGS) entry which is preliminary data.</text>
</comment>
<evidence type="ECO:0000256" key="3">
    <source>
        <dbReference type="ARBA" id="ARBA00020311"/>
    </source>
</evidence>
<dbReference type="Pfam" id="PF02739">
    <property type="entry name" value="5_3_exonuc_N"/>
    <property type="match status" value="1"/>
</dbReference>
<comment type="catalytic activity">
    <reaction evidence="14 16">
        <text>DNA(n) + a 2'-deoxyribonucleoside 5'-triphosphate = DNA(n+1) + diphosphate</text>
        <dbReference type="Rhea" id="RHEA:22508"/>
        <dbReference type="Rhea" id="RHEA-COMP:17339"/>
        <dbReference type="Rhea" id="RHEA-COMP:17340"/>
        <dbReference type="ChEBI" id="CHEBI:33019"/>
        <dbReference type="ChEBI" id="CHEBI:61560"/>
        <dbReference type="ChEBI" id="CHEBI:173112"/>
        <dbReference type="EC" id="2.7.7.7"/>
    </reaction>
</comment>
<evidence type="ECO:0000256" key="2">
    <source>
        <dbReference type="ARBA" id="ARBA00012417"/>
    </source>
</evidence>
<dbReference type="PANTHER" id="PTHR10133:SF27">
    <property type="entry name" value="DNA POLYMERASE NU"/>
    <property type="match status" value="1"/>
</dbReference>
<dbReference type="InterPro" id="IPR036397">
    <property type="entry name" value="RNaseH_sf"/>
</dbReference>
<dbReference type="SMART" id="SM00279">
    <property type="entry name" value="HhH2"/>
    <property type="match status" value="1"/>
</dbReference>
<dbReference type="InterPro" id="IPR036279">
    <property type="entry name" value="5-3_exonuclease_C_sf"/>
</dbReference>
<keyword evidence="7" id="KW-0540">Nuclease</keyword>
<evidence type="ECO:0000259" key="18">
    <source>
        <dbReference type="SMART" id="SM00482"/>
    </source>
</evidence>
<dbReference type="FunFam" id="3.40.50.1010:FF:000001">
    <property type="entry name" value="DNA polymerase I"/>
    <property type="match status" value="1"/>
</dbReference>
<accession>A0A2H0LYX6</accession>
<dbReference type="CDD" id="cd09898">
    <property type="entry name" value="H3TH_53EXO"/>
    <property type="match status" value="1"/>
</dbReference>
<keyword evidence="4 16" id="KW-0808">Transferase</keyword>
<dbReference type="CDD" id="cd06140">
    <property type="entry name" value="DNA_polA_I_Bacillus_like_exo"/>
    <property type="match status" value="1"/>
</dbReference>
<feature type="domain" description="DNA-directed DNA polymerase family A palm" evidence="18">
    <location>
        <begin position="607"/>
        <end position="814"/>
    </location>
</feature>
<keyword evidence="11 16" id="KW-0239">DNA-directed DNA polymerase</keyword>
<comment type="similarity">
    <text evidence="1 16">Belongs to the DNA polymerase type-A family.</text>
</comment>
<dbReference type="InterPro" id="IPR020046">
    <property type="entry name" value="5-3_exonucl_a-hlix_arch_N"/>
</dbReference>
<dbReference type="PRINTS" id="PR00868">
    <property type="entry name" value="DNAPOLI"/>
</dbReference>
<evidence type="ECO:0000256" key="14">
    <source>
        <dbReference type="ARBA" id="ARBA00049244"/>
    </source>
</evidence>
<dbReference type="PANTHER" id="PTHR10133">
    <property type="entry name" value="DNA POLYMERASE I"/>
    <property type="match status" value="1"/>
</dbReference>
<evidence type="ECO:0000256" key="13">
    <source>
        <dbReference type="ARBA" id="ARBA00023204"/>
    </source>
</evidence>
<dbReference type="InterPro" id="IPR001098">
    <property type="entry name" value="DNA-dir_DNA_pol_A_palm_dom"/>
</dbReference>
<dbReference type="NCBIfam" id="TIGR00593">
    <property type="entry name" value="pola"/>
    <property type="match status" value="1"/>
</dbReference>
<keyword evidence="6 16" id="KW-0235">DNA replication</keyword>